<protein>
    <submittedName>
        <fullName evidence="2">Uncharacterized protein</fullName>
    </submittedName>
</protein>
<organism evidence="2">
    <name type="scientific">bioreactor metagenome</name>
    <dbReference type="NCBI Taxonomy" id="1076179"/>
    <lineage>
        <taxon>unclassified sequences</taxon>
        <taxon>metagenomes</taxon>
        <taxon>ecological metagenomes</taxon>
    </lineage>
</organism>
<sequence>MHQAGLLEGGRGRRRGTRRVVADDRDDGRIGHQLRGDGCRLLRVGLGVEVLEAELLALHSAIGVDLLGREFEALLEQPAVFGVLAGLGVDHPDVDGVIGRPRRGRTRRTAGAGRKQQAEA</sequence>
<gene>
    <name evidence="2" type="ORF">SDC9_147684</name>
</gene>
<dbReference type="EMBL" id="VSSQ01046530">
    <property type="protein sequence ID" value="MPN00489.1"/>
    <property type="molecule type" value="Genomic_DNA"/>
</dbReference>
<proteinExistence type="predicted"/>
<accession>A0A645EH60</accession>
<comment type="caution">
    <text evidence="2">The sequence shown here is derived from an EMBL/GenBank/DDBJ whole genome shotgun (WGS) entry which is preliminary data.</text>
</comment>
<reference evidence="2" key="1">
    <citation type="submission" date="2019-08" db="EMBL/GenBank/DDBJ databases">
        <authorList>
            <person name="Kucharzyk K."/>
            <person name="Murdoch R.W."/>
            <person name="Higgins S."/>
            <person name="Loffler F."/>
        </authorList>
    </citation>
    <scope>NUCLEOTIDE SEQUENCE</scope>
</reference>
<feature type="region of interest" description="Disordered" evidence="1">
    <location>
        <begin position="95"/>
        <end position="120"/>
    </location>
</feature>
<name>A0A645EH60_9ZZZZ</name>
<feature type="region of interest" description="Disordered" evidence="1">
    <location>
        <begin position="1"/>
        <end position="24"/>
    </location>
</feature>
<evidence type="ECO:0000313" key="2">
    <source>
        <dbReference type="EMBL" id="MPN00489.1"/>
    </source>
</evidence>
<evidence type="ECO:0000256" key="1">
    <source>
        <dbReference type="SAM" id="MobiDB-lite"/>
    </source>
</evidence>
<dbReference type="AlphaFoldDB" id="A0A645EH60"/>